<keyword evidence="2" id="KW-0820">tRNA-binding</keyword>
<protein>
    <recommendedName>
        <fullName evidence="2">D-aminoacyl-tRNA deacylase</fullName>
        <shortName evidence="2">DTD</shortName>
        <ecNumber evidence="2">3.1.1.96</ecNumber>
    </recommendedName>
    <alternativeName>
        <fullName evidence="2">Gly-tRNA(Ala) deacylase</fullName>
        <ecNumber evidence="2">3.1.1.-</ecNumber>
    </alternativeName>
</protein>
<comment type="caution">
    <text evidence="3">The sequence shown here is derived from an EMBL/GenBank/DDBJ whole genome shotgun (WGS) entry which is preliminary data.</text>
</comment>
<dbReference type="EMBL" id="JBHRTI010000004">
    <property type="protein sequence ID" value="MFC3147823.1"/>
    <property type="molecule type" value="Genomic_DNA"/>
</dbReference>
<dbReference type="InterPro" id="IPR023509">
    <property type="entry name" value="DTD-like_sf"/>
</dbReference>
<evidence type="ECO:0000313" key="3">
    <source>
        <dbReference type="EMBL" id="MFC3147823.1"/>
    </source>
</evidence>
<evidence type="ECO:0000256" key="2">
    <source>
        <dbReference type="HAMAP-Rule" id="MF_00518"/>
    </source>
</evidence>
<reference evidence="4" key="1">
    <citation type="journal article" date="2019" name="Int. J. Syst. Evol. Microbiol.">
        <title>The Global Catalogue of Microorganisms (GCM) 10K type strain sequencing project: providing services to taxonomists for standard genome sequencing and annotation.</title>
        <authorList>
            <consortium name="The Broad Institute Genomics Platform"/>
            <consortium name="The Broad Institute Genome Sequencing Center for Infectious Disease"/>
            <person name="Wu L."/>
            <person name="Ma J."/>
        </authorList>
    </citation>
    <scope>NUCLEOTIDE SEQUENCE [LARGE SCALE GENOMIC DNA]</scope>
    <source>
        <strain evidence="4">KCTC 52168</strain>
    </source>
</reference>
<dbReference type="NCBIfam" id="TIGR00256">
    <property type="entry name" value="D-aminoacyl-tRNA deacylase"/>
    <property type="match status" value="1"/>
</dbReference>
<dbReference type="HAMAP" id="MF_00518">
    <property type="entry name" value="Deacylase_Dtd"/>
    <property type="match status" value="1"/>
</dbReference>
<dbReference type="PANTHER" id="PTHR10472">
    <property type="entry name" value="D-TYROSYL-TRNA TYR DEACYLASE"/>
    <property type="match status" value="1"/>
</dbReference>
<comment type="catalytic activity">
    <reaction evidence="2">
        <text>glycyl-tRNA(Ala) + H2O = tRNA(Ala) + glycine + H(+)</text>
        <dbReference type="Rhea" id="RHEA:53744"/>
        <dbReference type="Rhea" id="RHEA-COMP:9657"/>
        <dbReference type="Rhea" id="RHEA-COMP:13640"/>
        <dbReference type="ChEBI" id="CHEBI:15377"/>
        <dbReference type="ChEBI" id="CHEBI:15378"/>
        <dbReference type="ChEBI" id="CHEBI:57305"/>
        <dbReference type="ChEBI" id="CHEBI:78442"/>
        <dbReference type="ChEBI" id="CHEBI:78522"/>
    </reaction>
</comment>
<dbReference type="Proteomes" id="UP001595556">
    <property type="component" value="Unassembled WGS sequence"/>
</dbReference>
<keyword evidence="2" id="KW-0694">RNA-binding</keyword>
<comment type="subunit">
    <text evidence="2">Homodimer.</text>
</comment>
<feature type="short sequence motif" description="Gly-cisPro motif, important for rejection of L-amino acids" evidence="2">
    <location>
        <begin position="137"/>
        <end position="138"/>
    </location>
</feature>
<comment type="catalytic activity">
    <reaction evidence="2">
        <text>a D-aminoacyl-tRNA + H2O = a tRNA + a D-alpha-amino acid + H(+)</text>
        <dbReference type="Rhea" id="RHEA:13953"/>
        <dbReference type="Rhea" id="RHEA-COMP:10123"/>
        <dbReference type="Rhea" id="RHEA-COMP:10124"/>
        <dbReference type="ChEBI" id="CHEBI:15377"/>
        <dbReference type="ChEBI" id="CHEBI:15378"/>
        <dbReference type="ChEBI" id="CHEBI:59871"/>
        <dbReference type="ChEBI" id="CHEBI:78442"/>
        <dbReference type="ChEBI" id="CHEBI:79333"/>
        <dbReference type="EC" id="3.1.1.96"/>
    </reaction>
</comment>
<comment type="function">
    <text evidence="2">An aminoacyl-tRNA editing enzyme that deacylates mischarged D-aminoacyl-tRNAs. Also deacylates mischarged glycyl-tRNA(Ala), protecting cells against glycine mischarging by AlaRS. Acts via tRNA-based rather than protein-based catalysis; rejects L-amino acids rather than detecting D-amino acids in the active site. By recycling D-aminoacyl-tRNA to D-amino acids and free tRNA molecules, this enzyme counteracts the toxicity associated with the formation of D-aminoacyl-tRNA entities in vivo and helps enforce protein L-homochirality.</text>
</comment>
<sequence length="150" mass="15819">MIALIQRVSEAAVRVDGEVVGAIGGGLLALVCAERGDTPAQADRLLDKLLAYRVFADEAGKMNKSLKDVGGELLVVSQFTLAADTNSGTRPSFTPAADPATGRALYEHFVDRARSLHPVVATGRFGADMKVALVNDGPVTFWLRVPPAVC</sequence>
<dbReference type="InterPro" id="IPR003732">
    <property type="entry name" value="Daa-tRNA_deacyls_DTD"/>
</dbReference>
<evidence type="ECO:0000313" key="4">
    <source>
        <dbReference type="Proteomes" id="UP001595556"/>
    </source>
</evidence>
<comment type="domain">
    <text evidence="2">A Gly-cisPro motif from one monomer fits into the active site of the other monomer to allow specific chiral rejection of L-amino acids.</text>
</comment>
<keyword evidence="2" id="KW-0963">Cytoplasm</keyword>
<keyword evidence="2 3" id="KW-0378">Hydrolase</keyword>
<evidence type="ECO:0000256" key="1">
    <source>
        <dbReference type="ARBA" id="ARBA00009673"/>
    </source>
</evidence>
<comment type="subcellular location">
    <subcellularLocation>
        <location evidence="2">Cytoplasm</location>
    </subcellularLocation>
</comment>
<dbReference type="RefSeq" id="WP_377303235.1">
    <property type="nucleotide sequence ID" value="NZ_CP180191.1"/>
</dbReference>
<comment type="similarity">
    <text evidence="1 2">Belongs to the DTD family.</text>
</comment>
<dbReference type="Gene3D" id="3.50.80.10">
    <property type="entry name" value="D-tyrosyl-tRNA(Tyr) deacylase"/>
    <property type="match status" value="1"/>
</dbReference>
<gene>
    <name evidence="2 3" type="primary">dtd</name>
    <name evidence="3" type="ORF">ACFOEN_09235</name>
</gene>
<dbReference type="EC" id="3.1.1.-" evidence="2"/>
<dbReference type="PANTHER" id="PTHR10472:SF5">
    <property type="entry name" value="D-AMINOACYL-TRNA DEACYLASE 1"/>
    <property type="match status" value="1"/>
</dbReference>
<dbReference type="Pfam" id="PF02580">
    <property type="entry name" value="Tyr_Deacylase"/>
    <property type="match status" value="1"/>
</dbReference>
<dbReference type="GO" id="GO:0051499">
    <property type="term" value="F:D-aminoacyl-tRNA deacylase activity"/>
    <property type="evidence" value="ECO:0007669"/>
    <property type="project" value="UniProtKB-EC"/>
</dbReference>
<organism evidence="3 4">
    <name type="scientific">Piscinibacterium candidicorallinum</name>
    <dbReference type="NCBI Taxonomy" id="1793872"/>
    <lineage>
        <taxon>Bacteria</taxon>
        <taxon>Pseudomonadati</taxon>
        <taxon>Pseudomonadota</taxon>
        <taxon>Betaproteobacteria</taxon>
        <taxon>Burkholderiales</taxon>
        <taxon>Piscinibacterium</taxon>
    </lineage>
</organism>
<dbReference type="CDD" id="cd00563">
    <property type="entry name" value="Dtyr_deacylase"/>
    <property type="match status" value="1"/>
</dbReference>
<name>A0ABV7H4Y6_9BURK</name>
<proteinExistence type="inferred from homology"/>
<dbReference type="EC" id="3.1.1.96" evidence="2"/>
<keyword evidence="4" id="KW-1185">Reference proteome</keyword>
<dbReference type="SUPFAM" id="SSF69500">
    <property type="entry name" value="DTD-like"/>
    <property type="match status" value="1"/>
</dbReference>
<accession>A0ABV7H4Y6</accession>